<sequence>MNEPPVPETPKKAPSEATRLVTSAVISAAGQIIGGWLTGRGNQPITGPQKGTVDYYKNIFINSKWFSPIIFLAIFIISLGALVDGAAKIYCVGVKLCSLVTLCSASCQL</sequence>
<keyword evidence="1" id="KW-0472">Membrane</keyword>
<dbReference type="KEGG" id="ttc:FOKN1_1366"/>
<name>A0A1Z4VRD4_9GAMM</name>
<dbReference type="AlphaFoldDB" id="A0A1Z4VRD4"/>
<evidence type="ECO:0000256" key="1">
    <source>
        <dbReference type="SAM" id="Phobius"/>
    </source>
</evidence>
<proteinExistence type="predicted"/>
<gene>
    <name evidence="2" type="ORF">FOKN1_1366</name>
</gene>
<keyword evidence="1" id="KW-1133">Transmembrane helix</keyword>
<keyword evidence="1" id="KW-0812">Transmembrane</keyword>
<dbReference type="Proteomes" id="UP000218765">
    <property type="component" value="Chromosome"/>
</dbReference>
<evidence type="ECO:0000313" key="3">
    <source>
        <dbReference type="Proteomes" id="UP000218765"/>
    </source>
</evidence>
<keyword evidence="3" id="KW-1185">Reference proteome</keyword>
<dbReference type="EMBL" id="AP018052">
    <property type="protein sequence ID" value="BAZ93764.1"/>
    <property type="molecule type" value="Genomic_DNA"/>
</dbReference>
<reference evidence="2 3" key="1">
    <citation type="submission" date="2017-05" db="EMBL/GenBank/DDBJ databases">
        <title>Thiocyanate degradation by Thiohalobacter thiocyanaticus FOKN1.</title>
        <authorList>
            <person name="Oshiki M."/>
            <person name="Fukushima T."/>
            <person name="Kawano S."/>
            <person name="Nakagawa J."/>
        </authorList>
    </citation>
    <scope>NUCLEOTIDE SEQUENCE [LARGE SCALE GENOMIC DNA]</scope>
    <source>
        <strain evidence="2 3">FOKN1</strain>
    </source>
</reference>
<evidence type="ECO:0000313" key="2">
    <source>
        <dbReference type="EMBL" id="BAZ93764.1"/>
    </source>
</evidence>
<feature type="transmembrane region" description="Helical" evidence="1">
    <location>
        <begin position="65"/>
        <end position="83"/>
    </location>
</feature>
<protein>
    <submittedName>
        <fullName evidence="2">ADP-ribose pyrophosphatase</fullName>
    </submittedName>
</protein>
<organism evidence="2 3">
    <name type="scientific">Thiohalobacter thiocyanaticus</name>
    <dbReference type="NCBI Taxonomy" id="585455"/>
    <lineage>
        <taxon>Bacteria</taxon>
        <taxon>Pseudomonadati</taxon>
        <taxon>Pseudomonadota</taxon>
        <taxon>Gammaproteobacteria</taxon>
        <taxon>Thiohalobacterales</taxon>
        <taxon>Thiohalobacteraceae</taxon>
        <taxon>Thiohalobacter</taxon>
    </lineage>
</organism>
<accession>A0A1Z4VRD4</accession>